<feature type="domain" description="CHAT" evidence="2">
    <location>
        <begin position="691"/>
        <end position="968"/>
    </location>
</feature>
<name>A0A5C3LI27_9AGAR</name>
<dbReference type="Proteomes" id="UP000308652">
    <property type="component" value="Unassembled WGS sequence"/>
</dbReference>
<organism evidence="3 4">
    <name type="scientific">Crucibulum laeve</name>
    <dbReference type="NCBI Taxonomy" id="68775"/>
    <lineage>
        <taxon>Eukaryota</taxon>
        <taxon>Fungi</taxon>
        <taxon>Dikarya</taxon>
        <taxon>Basidiomycota</taxon>
        <taxon>Agaricomycotina</taxon>
        <taxon>Agaricomycetes</taxon>
        <taxon>Agaricomycetidae</taxon>
        <taxon>Agaricales</taxon>
        <taxon>Agaricineae</taxon>
        <taxon>Nidulariaceae</taxon>
        <taxon>Crucibulum</taxon>
    </lineage>
</organism>
<dbReference type="EMBL" id="ML213664">
    <property type="protein sequence ID" value="TFK32759.1"/>
    <property type="molecule type" value="Genomic_DNA"/>
</dbReference>
<accession>A0A5C3LI27</accession>
<keyword evidence="4" id="KW-1185">Reference proteome</keyword>
<feature type="compositionally biased region" description="Polar residues" evidence="1">
    <location>
        <begin position="658"/>
        <end position="674"/>
    </location>
</feature>
<dbReference type="Pfam" id="PF12770">
    <property type="entry name" value="CHAT"/>
    <property type="match status" value="1"/>
</dbReference>
<gene>
    <name evidence="3" type="ORF">BDQ12DRAFT_692071</name>
</gene>
<dbReference type="Gene3D" id="1.25.40.10">
    <property type="entry name" value="Tetratricopeptide repeat domain"/>
    <property type="match status" value="2"/>
</dbReference>
<evidence type="ECO:0000313" key="3">
    <source>
        <dbReference type="EMBL" id="TFK32759.1"/>
    </source>
</evidence>
<proteinExistence type="predicted"/>
<dbReference type="SUPFAM" id="SSF48452">
    <property type="entry name" value="TPR-like"/>
    <property type="match status" value="1"/>
</dbReference>
<dbReference type="STRING" id="68775.A0A5C3LI27"/>
<reference evidence="3 4" key="1">
    <citation type="journal article" date="2019" name="Nat. Ecol. Evol.">
        <title>Megaphylogeny resolves global patterns of mushroom evolution.</title>
        <authorList>
            <person name="Varga T."/>
            <person name="Krizsan K."/>
            <person name="Foldi C."/>
            <person name="Dima B."/>
            <person name="Sanchez-Garcia M."/>
            <person name="Sanchez-Ramirez S."/>
            <person name="Szollosi G.J."/>
            <person name="Szarkandi J.G."/>
            <person name="Papp V."/>
            <person name="Albert L."/>
            <person name="Andreopoulos W."/>
            <person name="Angelini C."/>
            <person name="Antonin V."/>
            <person name="Barry K.W."/>
            <person name="Bougher N.L."/>
            <person name="Buchanan P."/>
            <person name="Buyck B."/>
            <person name="Bense V."/>
            <person name="Catcheside P."/>
            <person name="Chovatia M."/>
            <person name="Cooper J."/>
            <person name="Damon W."/>
            <person name="Desjardin D."/>
            <person name="Finy P."/>
            <person name="Geml J."/>
            <person name="Haridas S."/>
            <person name="Hughes K."/>
            <person name="Justo A."/>
            <person name="Karasinski D."/>
            <person name="Kautmanova I."/>
            <person name="Kiss B."/>
            <person name="Kocsube S."/>
            <person name="Kotiranta H."/>
            <person name="LaButti K.M."/>
            <person name="Lechner B.E."/>
            <person name="Liimatainen K."/>
            <person name="Lipzen A."/>
            <person name="Lukacs Z."/>
            <person name="Mihaltcheva S."/>
            <person name="Morgado L.N."/>
            <person name="Niskanen T."/>
            <person name="Noordeloos M.E."/>
            <person name="Ohm R.A."/>
            <person name="Ortiz-Santana B."/>
            <person name="Ovrebo C."/>
            <person name="Racz N."/>
            <person name="Riley R."/>
            <person name="Savchenko A."/>
            <person name="Shiryaev A."/>
            <person name="Soop K."/>
            <person name="Spirin V."/>
            <person name="Szebenyi C."/>
            <person name="Tomsovsky M."/>
            <person name="Tulloss R.E."/>
            <person name="Uehling J."/>
            <person name="Grigoriev I.V."/>
            <person name="Vagvolgyi C."/>
            <person name="Papp T."/>
            <person name="Martin F.M."/>
            <person name="Miettinen O."/>
            <person name="Hibbett D.S."/>
            <person name="Nagy L.G."/>
        </authorList>
    </citation>
    <scope>NUCLEOTIDE SEQUENCE [LARGE SCALE GENOMIC DNA]</scope>
    <source>
        <strain evidence="3 4">CBS 166.37</strain>
    </source>
</reference>
<sequence length="968" mass="107552">MNLASTLHAKFLQSGDRNYVDESILLSRQCLNLAPSPSPSRFIPLNHLATNLLERFTMSGEQKDLDEAIIFGQEAITLVLPSHPHRVEALTHLSSALRARFEALGQYADLEDATAYLREVLNLTPGPTHRLYAITLHNLSNALTRRFQHSNNIEDLEEAIDLRREALTCSSGSPAERPDALSHLAHTLHIRFQRLGNRDNLDEAILLHKEALSLSSTQHPHYFIFVNLLGATLLSRAERFGKLLREEEAFHDMDEIISLLREAIVICPYSKQLVPLRSNLANALILKFQDYSGDLDDWEEGFYILKQLTDDAMLMARPSLSILSENLGNALLQRRKNYQSIANLVVGVNNFAKKYQIDVELTKKLSRLRLDLTEVASQYPSISSIAENLGTKAMVRRPDHEFEQMDDAMAAFEVAASSNSSSIISRFRAAVTWSQHAAASNHKSALNAYRTAINFVPMLASLGHDLLKRQEVLTQTGYNELVRDAAICAIGSGKYDTAIELLEAGRAVIWMQMLQLRTPMDHLRAVSPTLETRLAEISAELERGSHRAVDQNIHGNQEKMVSEKEASYFIRLNKQWVETIAEIRQLDGLEDFLEPRKLTLLQAAASKGPVILLIAGTSESDALIMTSNSVLHLKLPNINTHTARKMTLALREGVHQGARSNASPTPEGESSTSRYGHKFGHQNAESPIGNILKALWETVVEPIVRKLDLVKSESSLTIRWCPTGIFSFLPFHAAGVYRSDMSSVDSISEYAISSYTPTIGALLRHPRTTPSNTFKMLVAIESKSLPYTVHELNKIEMRVASECLVKLGVPGSTASIKTVLSHLSSVSIAHFACHAQQDSANPLDSALILEQEDLKISQIMQQPMPNASLAFLCACETAMGDENLPDENLHLGATLLYSGFRTVIATMWAINDEDGPTVSDTFYAELFQHDPACPDMTQTARAIHVATAKLRSQSVSFNRWVPFIHIGD</sequence>
<evidence type="ECO:0000259" key="2">
    <source>
        <dbReference type="Pfam" id="PF12770"/>
    </source>
</evidence>
<dbReference type="InterPro" id="IPR024983">
    <property type="entry name" value="CHAT_dom"/>
</dbReference>
<dbReference type="AlphaFoldDB" id="A0A5C3LI27"/>
<dbReference type="OrthoDB" id="3261813at2759"/>
<dbReference type="InterPro" id="IPR011990">
    <property type="entry name" value="TPR-like_helical_dom_sf"/>
</dbReference>
<feature type="region of interest" description="Disordered" evidence="1">
    <location>
        <begin position="654"/>
        <end position="676"/>
    </location>
</feature>
<protein>
    <submittedName>
        <fullName evidence="3">CHAT domain-containing protein</fullName>
    </submittedName>
</protein>
<evidence type="ECO:0000256" key="1">
    <source>
        <dbReference type="SAM" id="MobiDB-lite"/>
    </source>
</evidence>
<evidence type="ECO:0000313" key="4">
    <source>
        <dbReference type="Proteomes" id="UP000308652"/>
    </source>
</evidence>